<sequence>MSVNPALSFLHPLQQLEKLLLRIAAERPALWAAQLAPDMLPLWQQGRTAAGFSLRACYPLAQLDIPPIALVSDDWGGLIQFVQQCRQQLQALAPAGFAGWQQRPIEFEAGFARQQLTGQDYLQLYALPNFYFHFSMLYAIARQHGLAIGKADFDGWHQYPAGFSWVGPAS</sequence>
<protein>
    <submittedName>
        <fullName evidence="1">DUF1993 family protein</fullName>
    </submittedName>
</protein>
<dbReference type="InterPro" id="IPR018531">
    <property type="entry name" value="DUF1993"/>
</dbReference>
<dbReference type="PANTHER" id="PTHR36922">
    <property type="entry name" value="BLL2446 PROTEIN"/>
    <property type="match status" value="1"/>
</dbReference>
<evidence type="ECO:0000313" key="2">
    <source>
        <dbReference type="Proteomes" id="UP001595962"/>
    </source>
</evidence>
<proteinExistence type="predicted"/>
<gene>
    <name evidence="1" type="ORF">ACFO3I_02900</name>
</gene>
<dbReference type="InterPro" id="IPR034660">
    <property type="entry name" value="DinB/YfiT-like"/>
</dbReference>
<dbReference type="SUPFAM" id="SSF109854">
    <property type="entry name" value="DinB/YfiT-like putative metalloenzymes"/>
    <property type="match status" value="1"/>
</dbReference>
<name>A0ABV9JH17_9GAMM</name>
<reference evidence="2" key="1">
    <citation type="journal article" date="2019" name="Int. J. Syst. Evol. Microbiol.">
        <title>The Global Catalogue of Microorganisms (GCM) 10K type strain sequencing project: providing services to taxonomists for standard genome sequencing and annotation.</title>
        <authorList>
            <consortium name="The Broad Institute Genomics Platform"/>
            <consortium name="The Broad Institute Genome Sequencing Center for Infectious Disease"/>
            <person name="Wu L."/>
            <person name="Ma J."/>
        </authorList>
    </citation>
    <scope>NUCLEOTIDE SEQUENCE [LARGE SCALE GENOMIC DNA]</scope>
    <source>
        <strain evidence="2">DT28</strain>
    </source>
</reference>
<evidence type="ECO:0000313" key="1">
    <source>
        <dbReference type="EMBL" id="MFC4653969.1"/>
    </source>
</evidence>
<organism evidence="1 2">
    <name type="scientific">Rheinheimera marina</name>
    <dbReference type="NCBI Taxonomy" id="1774958"/>
    <lineage>
        <taxon>Bacteria</taxon>
        <taxon>Pseudomonadati</taxon>
        <taxon>Pseudomonadota</taxon>
        <taxon>Gammaproteobacteria</taxon>
        <taxon>Chromatiales</taxon>
        <taxon>Chromatiaceae</taxon>
        <taxon>Rheinheimera</taxon>
    </lineage>
</organism>
<keyword evidence="2" id="KW-1185">Reference proteome</keyword>
<dbReference type="Pfam" id="PF09351">
    <property type="entry name" value="DUF1993"/>
    <property type="match status" value="1"/>
</dbReference>
<dbReference type="Gene3D" id="1.20.120.450">
    <property type="entry name" value="dinb family like domain"/>
    <property type="match status" value="1"/>
</dbReference>
<accession>A0ABV9JH17</accession>
<dbReference type="PANTHER" id="PTHR36922:SF1">
    <property type="entry name" value="DUF1993 DOMAIN-CONTAINING PROTEIN"/>
    <property type="match status" value="1"/>
</dbReference>
<dbReference type="Proteomes" id="UP001595962">
    <property type="component" value="Unassembled WGS sequence"/>
</dbReference>
<dbReference type="EMBL" id="JBHSGB010000002">
    <property type="protein sequence ID" value="MFC4653969.1"/>
    <property type="molecule type" value="Genomic_DNA"/>
</dbReference>
<comment type="caution">
    <text evidence="1">The sequence shown here is derived from an EMBL/GenBank/DDBJ whole genome shotgun (WGS) entry which is preliminary data.</text>
</comment>
<dbReference type="RefSeq" id="WP_377331597.1">
    <property type="nucleotide sequence ID" value="NZ_JBHSGB010000002.1"/>
</dbReference>